<gene>
    <name evidence="1" type="ORF">C9I89_07145</name>
</gene>
<dbReference type="Proteomes" id="UP000240904">
    <property type="component" value="Unassembled WGS sequence"/>
</dbReference>
<name>A0A2T3N1V5_9GAMM</name>
<accession>A0A2T3N1V5</accession>
<comment type="caution">
    <text evidence="1">The sequence shown here is derived from an EMBL/GenBank/DDBJ whole genome shotgun (WGS) entry which is preliminary data.</text>
</comment>
<keyword evidence="2" id="KW-1185">Reference proteome</keyword>
<dbReference type="EMBL" id="PYMC01000003">
    <property type="protein sequence ID" value="PSW06276.1"/>
    <property type="molecule type" value="Genomic_DNA"/>
</dbReference>
<reference evidence="1 2" key="1">
    <citation type="submission" date="2018-03" db="EMBL/GenBank/DDBJ databases">
        <title>Whole genome sequencing of Histamine producing bacteria.</title>
        <authorList>
            <person name="Butler K."/>
        </authorList>
    </citation>
    <scope>NUCLEOTIDE SEQUENCE [LARGE SCALE GENOMIC DNA]</scope>
    <source>
        <strain evidence="1 2">DSM 16190</strain>
    </source>
</reference>
<dbReference type="AlphaFoldDB" id="A0A2T3N1V5"/>
<proteinExistence type="predicted"/>
<sequence>MCIAGWKGKEFRHSKKKLKATCVNDSGPMTFRGDRTLTVCDQRGQAYELFLFGIYPSERDVNKHREGTKGWEWLAKEDDNTWYPVTEPTC</sequence>
<evidence type="ECO:0000313" key="1">
    <source>
        <dbReference type="EMBL" id="PSW06276.1"/>
    </source>
</evidence>
<evidence type="ECO:0000313" key="2">
    <source>
        <dbReference type="Proteomes" id="UP000240904"/>
    </source>
</evidence>
<organism evidence="1 2">
    <name type="scientific">Photobacterium lipolyticum</name>
    <dbReference type="NCBI Taxonomy" id="266810"/>
    <lineage>
        <taxon>Bacteria</taxon>
        <taxon>Pseudomonadati</taxon>
        <taxon>Pseudomonadota</taxon>
        <taxon>Gammaproteobacteria</taxon>
        <taxon>Vibrionales</taxon>
        <taxon>Vibrionaceae</taxon>
        <taxon>Photobacterium</taxon>
    </lineage>
</organism>
<protein>
    <submittedName>
        <fullName evidence="1">Uncharacterized protein</fullName>
    </submittedName>
</protein>